<feature type="transmembrane region" description="Helical" evidence="1">
    <location>
        <begin position="21"/>
        <end position="37"/>
    </location>
</feature>
<keyword evidence="1" id="KW-0472">Membrane</keyword>
<feature type="transmembrane region" description="Helical" evidence="1">
    <location>
        <begin position="171"/>
        <end position="193"/>
    </location>
</feature>
<dbReference type="OrthoDB" id="3432359at2"/>
<dbReference type="RefSeq" id="WP_078762609.1">
    <property type="nucleotide sequence ID" value="NZ_FUWS01000009.1"/>
</dbReference>
<evidence type="ECO:0000256" key="1">
    <source>
        <dbReference type="SAM" id="Phobius"/>
    </source>
</evidence>
<dbReference type="Proteomes" id="UP000190637">
    <property type="component" value="Unassembled WGS sequence"/>
</dbReference>
<proteinExistence type="predicted"/>
<dbReference type="AlphaFoldDB" id="A0A1T4SBG8"/>
<feature type="transmembrane region" description="Helical" evidence="1">
    <location>
        <begin position="43"/>
        <end position="62"/>
    </location>
</feature>
<evidence type="ECO:0000313" key="2">
    <source>
        <dbReference type="EMBL" id="SKA25563.1"/>
    </source>
</evidence>
<protein>
    <recommendedName>
        <fullName evidence="4">PH domain-containing protein</fullName>
    </recommendedName>
</protein>
<keyword evidence="3" id="KW-1185">Reference proteome</keyword>
<name>A0A1T4SBG8_9ACTN</name>
<keyword evidence="1" id="KW-1133">Transmembrane helix</keyword>
<dbReference type="EMBL" id="FUWS01000009">
    <property type="protein sequence ID" value="SKA25563.1"/>
    <property type="molecule type" value="Genomic_DNA"/>
</dbReference>
<organism evidence="2 3">
    <name type="scientific">Marinactinospora thermotolerans DSM 45154</name>
    <dbReference type="NCBI Taxonomy" id="1122192"/>
    <lineage>
        <taxon>Bacteria</taxon>
        <taxon>Bacillati</taxon>
        <taxon>Actinomycetota</taxon>
        <taxon>Actinomycetes</taxon>
        <taxon>Streptosporangiales</taxon>
        <taxon>Nocardiopsidaceae</taxon>
        <taxon>Marinactinospora</taxon>
    </lineage>
</organism>
<sequence length="199" mass="21821">MRQIRDELVLRPDRRSGRTKLAVSAVIAVVMTVSIAFRVGWEVALASVVFWIVLFAVVIGHLRHARIVLTPYEIAVEGMVFRQRRPRSQAVRVVRATVVPSRGWASDTLFLLDAHDNVLFRVYGLNYATEDINRLVGALGLPCEGPGRPVSAGELAKIYPGIVPWYERHPYLLGLLTTGVVALVVLAVVLIAISMGAGS</sequence>
<keyword evidence="1" id="KW-0812">Transmembrane</keyword>
<evidence type="ECO:0008006" key="4">
    <source>
        <dbReference type="Google" id="ProtNLM"/>
    </source>
</evidence>
<gene>
    <name evidence="2" type="ORF">SAMN02745673_03321</name>
</gene>
<evidence type="ECO:0000313" key="3">
    <source>
        <dbReference type="Proteomes" id="UP000190637"/>
    </source>
</evidence>
<reference evidence="2 3" key="1">
    <citation type="submission" date="2017-02" db="EMBL/GenBank/DDBJ databases">
        <authorList>
            <person name="Peterson S.W."/>
        </authorList>
    </citation>
    <scope>NUCLEOTIDE SEQUENCE [LARGE SCALE GENOMIC DNA]</scope>
    <source>
        <strain evidence="2 3">DSM 45154</strain>
    </source>
</reference>
<accession>A0A1T4SBG8</accession>